<dbReference type="InterPro" id="IPR016163">
    <property type="entry name" value="Ald_DH_C"/>
</dbReference>
<dbReference type="PANTHER" id="PTHR43570:SF16">
    <property type="entry name" value="ALDEHYDE DEHYDROGENASE TYPE III, ISOFORM Q"/>
    <property type="match status" value="1"/>
</dbReference>
<keyword evidence="3" id="KW-0520">NAD</keyword>
<keyword evidence="9" id="KW-0812">Transmembrane</keyword>
<keyword evidence="12" id="KW-1185">Reference proteome</keyword>
<evidence type="ECO:0000256" key="3">
    <source>
        <dbReference type="ARBA" id="ARBA00023027"/>
    </source>
</evidence>
<dbReference type="InterPro" id="IPR015590">
    <property type="entry name" value="Aldehyde_DH_dom"/>
</dbReference>
<dbReference type="PANTHER" id="PTHR43570">
    <property type="entry name" value="ALDEHYDE DEHYDROGENASE"/>
    <property type="match status" value="1"/>
</dbReference>
<dbReference type="GO" id="GO:0006081">
    <property type="term" value="P:aldehyde metabolic process"/>
    <property type="evidence" value="ECO:0007669"/>
    <property type="project" value="InterPro"/>
</dbReference>
<dbReference type="EMBL" id="JBBCAQ010000014">
    <property type="protein sequence ID" value="KAK7598208.1"/>
    <property type="molecule type" value="Genomic_DNA"/>
</dbReference>
<dbReference type="InterPro" id="IPR016160">
    <property type="entry name" value="Ald_DH_CS_CYS"/>
</dbReference>
<keyword evidence="9" id="KW-0472">Membrane</keyword>
<dbReference type="PROSITE" id="PS00687">
    <property type="entry name" value="ALDEHYDE_DEHYDR_GLU"/>
    <property type="match status" value="1"/>
</dbReference>
<evidence type="ECO:0000256" key="9">
    <source>
        <dbReference type="SAM" id="Phobius"/>
    </source>
</evidence>
<dbReference type="InterPro" id="IPR016162">
    <property type="entry name" value="Ald_DH_N"/>
</dbReference>
<keyword evidence="9" id="KW-1133">Transmembrane helix</keyword>
<evidence type="ECO:0000313" key="11">
    <source>
        <dbReference type="EMBL" id="KAK7598208.1"/>
    </source>
</evidence>
<sequence length="543" mass="60818">MKRSDSDTSVNKHLLADENNMPTNASELVQRCRNAYESGKTKSVAFREKQLKQLLKMYKENELEFIAALASDLRKSKNEAFLSEMNILVSDVVNTLHYLKKWTSPEKVEKGLANLLDDVLIYKDPYGVVLVVGAWNYPAQLCLLPVSGAIAAGNCVVIKPSEVSVATAKLIGELIPKYLDQECYCVYQGGVTETTELLKQRFDYIFYTGSTAVGKIVRSAANEHLTPVTLELGGKSPVFIDKTANLEITVKRVLWGKFLNAGQTCIAPDYVLCSQEVQTQFVEKAKEIMSQWYGSDPKNAPDYCRIVSEKHLQRLKSLLNSGKVAIGGNDDPSEKYLAPTILIDVSPNDPIMREEIFGPILPIVTVQKSFDAIGFINSRPKPLSLYVFSSDKKVQELFLTQTHSGAVCINDTLMHYTIDTLPFGGVGASGIGCYHGKYTFDTFSYRKSVLVKNFNPLGEMIGSARYPPLTDKKTSLLKFFLAKRYGVSLSCFPYVFVFGLGVMSVYAFNYLSKYGIRFEWLNEDWCYERGMRDTLSDLWSDIC</sequence>
<evidence type="ECO:0000259" key="10">
    <source>
        <dbReference type="Pfam" id="PF00171"/>
    </source>
</evidence>
<evidence type="ECO:0000313" key="12">
    <source>
        <dbReference type="Proteomes" id="UP001367676"/>
    </source>
</evidence>
<feature type="domain" description="Aldehyde dehydrogenase" evidence="10">
    <location>
        <begin position="23"/>
        <end position="449"/>
    </location>
</feature>
<evidence type="ECO:0000256" key="2">
    <source>
        <dbReference type="ARBA" id="ARBA00023002"/>
    </source>
</evidence>
<dbReference type="AlphaFoldDB" id="A0AAN9TKT3"/>
<accession>A0AAN9TKT3</accession>
<feature type="transmembrane region" description="Helical" evidence="9">
    <location>
        <begin position="492"/>
        <end position="511"/>
    </location>
</feature>
<dbReference type="Gene3D" id="3.40.605.10">
    <property type="entry name" value="Aldehyde Dehydrogenase, Chain A, domain 1"/>
    <property type="match status" value="1"/>
</dbReference>
<dbReference type="PROSITE" id="PS00070">
    <property type="entry name" value="ALDEHYDE_DEHYDR_CYS"/>
    <property type="match status" value="1"/>
</dbReference>
<evidence type="ECO:0000256" key="6">
    <source>
        <dbReference type="PROSITE-ProRule" id="PRU10007"/>
    </source>
</evidence>
<gene>
    <name evidence="11" type="ORF">V9T40_006443</name>
</gene>
<comment type="caution">
    <text evidence="11">The sequence shown here is derived from an EMBL/GenBank/DDBJ whole genome shotgun (WGS) entry which is preliminary data.</text>
</comment>
<evidence type="ECO:0000256" key="4">
    <source>
        <dbReference type="PIRNR" id="PIRNR036492"/>
    </source>
</evidence>
<dbReference type="Pfam" id="PF00171">
    <property type="entry name" value="Aldedh"/>
    <property type="match status" value="1"/>
</dbReference>
<reference evidence="11 12" key="1">
    <citation type="submission" date="2024-03" db="EMBL/GenBank/DDBJ databases">
        <title>Adaptation during the transition from Ophiocordyceps entomopathogen to insect associate is accompanied by gene loss and intensified selection.</title>
        <authorList>
            <person name="Ward C.M."/>
            <person name="Onetto C.A."/>
            <person name="Borneman A.R."/>
        </authorList>
    </citation>
    <scope>NUCLEOTIDE SEQUENCE [LARGE SCALE GENOMIC DNA]</scope>
    <source>
        <strain evidence="11">AWRI1</strain>
        <tissue evidence="11">Single Adult Female</tissue>
    </source>
</reference>
<evidence type="ECO:0000256" key="7">
    <source>
        <dbReference type="RuleBase" id="RU003345"/>
    </source>
</evidence>
<dbReference type="SUPFAM" id="SSF53720">
    <property type="entry name" value="ALDH-like"/>
    <property type="match status" value="1"/>
</dbReference>
<evidence type="ECO:0000256" key="1">
    <source>
        <dbReference type="ARBA" id="ARBA00009986"/>
    </source>
</evidence>
<dbReference type="Proteomes" id="UP001367676">
    <property type="component" value="Unassembled WGS sequence"/>
</dbReference>
<dbReference type="FunFam" id="3.40.309.10:FF:000003">
    <property type="entry name" value="Aldehyde dehydrogenase"/>
    <property type="match status" value="1"/>
</dbReference>
<dbReference type="Gene3D" id="3.40.309.10">
    <property type="entry name" value="Aldehyde Dehydrogenase, Chain A, domain 2"/>
    <property type="match status" value="1"/>
</dbReference>
<keyword evidence="2 4" id="KW-0560">Oxidoreductase</keyword>
<proteinExistence type="inferred from homology"/>
<dbReference type="InterPro" id="IPR029510">
    <property type="entry name" value="Ald_DH_CS_GLU"/>
</dbReference>
<comment type="similarity">
    <text evidence="1 4 7">Belongs to the aldehyde dehydrogenase family.</text>
</comment>
<feature type="region of interest" description="Disordered" evidence="8">
    <location>
        <begin position="1"/>
        <end position="22"/>
    </location>
</feature>
<dbReference type="InterPro" id="IPR012394">
    <property type="entry name" value="Aldehyde_DH_NAD(P)"/>
</dbReference>
<feature type="active site" evidence="5">
    <location>
        <position position="265"/>
    </location>
</feature>
<dbReference type="InterPro" id="IPR016161">
    <property type="entry name" value="Ald_DH/histidinol_DH"/>
</dbReference>
<dbReference type="PIRSF" id="PIRSF036492">
    <property type="entry name" value="ALDH"/>
    <property type="match status" value="1"/>
</dbReference>
<feature type="active site" evidence="5 6">
    <location>
        <position position="231"/>
    </location>
</feature>
<evidence type="ECO:0000256" key="8">
    <source>
        <dbReference type="SAM" id="MobiDB-lite"/>
    </source>
</evidence>
<organism evidence="11 12">
    <name type="scientific">Parthenolecanium corni</name>
    <dbReference type="NCBI Taxonomy" id="536013"/>
    <lineage>
        <taxon>Eukaryota</taxon>
        <taxon>Metazoa</taxon>
        <taxon>Ecdysozoa</taxon>
        <taxon>Arthropoda</taxon>
        <taxon>Hexapoda</taxon>
        <taxon>Insecta</taxon>
        <taxon>Pterygota</taxon>
        <taxon>Neoptera</taxon>
        <taxon>Paraneoptera</taxon>
        <taxon>Hemiptera</taxon>
        <taxon>Sternorrhyncha</taxon>
        <taxon>Coccoidea</taxon>
        <taxon>Coccidae</taxon>
        <taxon>Parthenolecanium</taxon>
    </lineage>
</organism>
<dbReference type="CDD" id="cd07132">
    <property type="entry name" value="ALDH_F3AB"/>
    <property type="match status" value="1"/>
</dbReference>
<protein>
    <recommendedName>
        <fullName evidence="4">Aldehyde dehydrogenase</fullName>
    </recommendedName>
</protein>
<name>A0AAN9TKT3_9HEMI</name>
<dbReference type="GO" id="GO:0004029">
    <property type="term" value="F:aldehyde dehydrogenase (NAD+) activity"/>
    <property type="evidence" value="ECO:0007669"/>
    <property type="project" value="TreeGrafter"/>
</dbReference>
<dbReference type="GO" id="GO:0005737">
    <property type="term" value="C:cytoplasm"/>
    <property type="evidence" value="ECO:0007669"/>
    <property type="project" value="TreeGrafter"/>
</dbReference>
<dbReference type="FunFam" id="3.40.605.10:FF:000004">
    <property type="entry name" value="Aldehyde dehydrogenase"/>
    <property type="match status" value="1"/>
</dbReference>
<evidence type="ECO:0000256" key="5">
    <source>
        <dbReference type="PIRSR" id="PIRSR036492-1"/>
    </source>
</evidence>